<reference evidence="1" key="1">
    <citation type="submission" date="2022-10" db="EMBL/GenBank/DDBJ databases">
        <title>Luteolibacter sp. GHJ8, whole genome shotgun sequencing project.</title>
        <authorList>
            <person name="Zhao G."/>
            <person name="Shen L."/>
        </authorList>
    </citation>
    <scope>NUCLEOTIDE SEQUENCE</scope>
    <source>
        <strain evidence="1">GHJ8</strain>
    </source>
</reference>
<name>A0ABT3GBI9_9BACT</name>
<dbReference type="Proteomes" id="UP001165653">
    <property type="component" value="Unassembled WGS sequence"/>
</dbReference>
<accession>A0ABT3GBI9</accession>
<dbReference type="RefSeq" id="WP_264516632.1">
    <property type="nucleotide sequence ID" value="NZ_JAPDDR010000023.1"/>
</dbReference>
<evidence type="ECO:0008006" key="3">
    <source>
        <dbReference type="Google" id="ProtNLM"/>
    </source>
</evidence>
<dbReference type="EMBL" id="JAPDDR010000023">
    <property type="protein sequence ID" value="MCW1917012.1"/>
    <property type="molecule type" value="Genomic_DNA"/>
</dbReference>
<keyword evidence="2" id="KW-1185">Reference proteome</keyword>
<evidence type="ECO:0000313" key="2">
    <source>
        <dbReference type="Proteomes" id="UP001165653"/>
    </source>
</evidence>
<evidence type="ECO:0000313" key="1">
    <source>
        <dbReference type="EMBL" id="MCW1917012.1"/>
    </source>
</evidence>
<sequence>MFRTRKFLVIFCLIGLGLGYMAGQIFRKPDVPAATETSRRVHAQDAEIRSFHIAKSILSAAERIQAEDSARLEGQAPPASPHSISFRDLHLEEIGELIPHLQELSRDEQAKPLATAAIGLGHTAQELAAARDKIFTALDAGQAADSPELKPLLEQAARLEAAYLRQRELLAEQLDAPEQGTR</sequence>
<gene>
    <name evidence="1" type="ORF">OJ996_25710</name>
</gene>
<comment type="caution">
    <text evidence="1">The sequence shown here is derived from an EMBL/GenBank/DDBJ whole genome shotgun (WGS) entry which is preliminary data.</text>
</comment>
<protein>
    <recommendedName>
        <fullName evidence="3">Phospholipase C accessory protein PlcR</fullName>
    </recommendedName>
</protein>
<proteinExistence type="predicted"/>
<organism evidence="1 2">
    <name type="scientific">Luteolibacter rhizosphaerae</name>
    <dbReference type="NCBI Taxonomy" id="2989719"/>
    <lineage>
        <taxon>Bacteria</taxon>
        <taxon>Pseudomonadati</taxon>
        <taxon>Verrucomicrobiota</taxon>
        <taxon>Verrucomicrobiia</taxon>
        <taxon>Verrucomicrobiales</taxon>
        <taxon>Verrucomicrobiaceae</taxon>
        <taxon>Luteolibacter</taxon>
    </lineage>
</organism>